<dbReference type="PANTHER" id="PTHR12124:SF47">
    <property type="entry name" value="EXOSOME COMPONENT 10"/>
    <property type="match status" value="1"/>
</dbReference>
<evidence type="ECO:0000256" key="9">
    <source>
        <dbReference type="ARBA" id="ARBA00070365"/>
    </source>
</evidence>
<name>A0A087UJ98_STEMI</name>
<dbReference type="SMART" id="SM00341">
    <property type="entry name" value="HRDC"/>
    <property type="match status" value="1"/>
</dbReference>
<dbReference type="GO" id="GO:0071044">
    <property type="term" value="P:histone mRNA catabolic process"/>
    <property type="evidence" value="ECO:0007669"/>
    <property type="project" value="TreeGrafter"/>
</dbReference>
<dbReference type="Proteomes" id="UP000054359">
    <property type="component" value="Unassembled WGS sequence"/>
</dbReference>
<dbReference type="InterPro" id="IPR002121">
    <property type="entry name" value="HRDC_dom"/>
</dbReference>
<keyword evidence="13" id="KW-1185">Reference proteome</keyword>
<dbReference type="PROSITE" id="PS50967">
    <property type="entry name" value="HRDC"/>
    <property type="match status" value="1"/>
</dbReference>
<dbReference type="GO" id="GO:0071040">
    <property type="term" value="P:nuclear polyadenylation-dependent antisense transcript catabolic process"/>
    <property type="evidence" value="ECO:0007669"/>
    <property type="project" value="TreeGrafter"/>
</dbReference>
<evidence type="ECO:0000256" key="10">
    <source>
        <dbReference type="SAM" id="MobiDB-lite"/>
    </source>
</evidence>
<proteinExistence type="inferred from homology"/>
<dbReference type="GO" id="GO:0000176">
    <property type="term" value="C:nuclear exosome (RNase complex)"/>
    <property type="evidence" value="ECO:0007669"/>
    <property type="project" value="InterPro"/>
</dbReference>
<dbReference type="GO" id="GO:0071037">
    <property type="term" value="P:nuclear polyadenylation-dependent snRNA catabolic process"/>
    <property type="evidence" value="ECO:0007669"/>
    <property type="project" value="TreeGrafter"/>
</dbReference>
<dbReference type="CDD" id="cd06147">
    <property type="entry name" value="Rrp6p_like_exo"/>
    <property type="match status" value="1"/>
</dbReference>
<dbReference type="GO" id="GO:0000166">
    <property type="term" value="F:nucleotide binding"/>
    <property type="evidence" value="ECO:0007669"/>
    <property type="project" value="InterPro"/>
</dbReference>
<dbReference type="GO" id="GO:0071051">
    <property type="term" value="P:poly(A)-dependent snoRNA 3'-end processing"/>
    <property type="evidence" value="ECO:0007669"/>
    <property type="project" value="TreeGrafter"/>
</dbReference>
<dbReference type="FunFam" id="3.30.420.10:FF:000059">
    <property type="entry name" value="Exosome complex exonuclease Rrp6"/>
    <property type="match status" value="1"/>
</dbReference>
<dbReference type="EMBL" id="KK120065">
    <property type="protein sequence ID" value="KFM77437.1"/>
    <property type="molecule type" value="Genomic_DNA"/>
</dbReference>
<dbReference type="Pfam" id="PF01612">
    <property type="entry name" value="DNA_pol_A_exo1"/>
    <property type="match status" value="1"/>
</dbReference>
<feature type="region of interest" description="Disordered" evidence="10">
    <location>
        <begin position="651"/>
        <end position="680"/>
    </location>
</feature>
<dbReference type="FunFam" id="1.10.150.80:FF:000001">
    <property type="entry name" value="Putative exosome component 10"/>
    <property type="match status" value="1"/>
</dbReference>
<evidence type="ECO:0000256" key="3">
    <source>
        <dbReference type="ARBA" id="ARBA00022722"/>
    </source>
</evidence>
<feature type="domain" description="HRDC" evidence="11">
    <location>
        <begin position="455"/>
        <end position="535"/>
    </location>
</feature>
<keyword evidence="7" id="KW-0539">Nucleus</keyword>
<keyword evidence="2" id="KW-0698">rRNA processing</keyword>
<keyword evidence="4" id="KW-0378">Hydrolase</keyword>
<comment type="similarity">
    <text evidence="8">Belongs to the exosome component 10/RRP6 family.</text>
</comment>
<dbReference type="SUPFAM" id="SSF47819">
    <property type="entry name" value="HRDC-like"/>
    <property type="match status" value="1"/>
</dbReference>
<sequence length="812" mass="93743">MNGNDEQPNDGSFLINGYKDAQSYYQDALRSILTATRASCDLPAAGVDFDYYSSFNGFKAFLIREGQSILSLMTCLIQSQGIREKFQGSELEEKFDLLTEVNNVILDNVSTNLDEASGLKKSEEELILAVKPQSSINTSWNKKQFNSSCPQSYKLLTAKNISRPQLAFKDKIDNTNSIFVPIIKEKPNSIKPLAIILEKDGNREEFCHPYELEIEKFEPAEEHLQSVEPELPKPLEETPFIFVKTEEQLKHMCDDLKKSKEFAVDLEHHSYRSFQGFACLMQISTREKDYVIDVLELRGELHILNEVFTNPKILKVFHGADMDILWLQRDFGLYVVNLFDTGQAARVLHFAHLSLSYLLKHYYRKDLDKKFQLADWRIRPIPPEMLKYAREDTHYLLYIYDCLKNDLISNGNEMKNLLLSTFERSKMICLKRYQKPVFSDDKYLELYKKSKKTFNAKQLYCLKELFAWRDKIARENDESLAYVLPNHMLLQVAEALPREQQGILACCNPIPPLVKQQLNELHSIVLKANESSLKQLETLEFQANTQTPKINNQIDLSSMVHCPHDIHHLEDRKNQSTYHSTSNSEITLPLLRKELSSSSLLKKRPTLSLLFDIIPKKVKTSDPSVEQSTKKVVEVISNLISPFKRFQVTEQLQSEQQRSETRQRSETQDKEMPVQDQNTAIHQDLNEECTITKESAEIQEPCISNEPINESCEILESTPLRKKNKKRKKRKANPDISLIDSTESGKPPNKKSCTPEVVVLDDDSFTPYDYSQAEHNSIFGKKNSKEMRQDNQTKFQTPGRNFGKKRKHAKQT</sequence>
<organism evidence="12 13">
    <name type="scientific">Stegodyphus mimosarum</name>
    <name type="common">African social velvet spider</name>
    <dbReference type="NCBI Taxonomy" id="407821"/>
    <lineage>
        <taxon>Eukaryota</taxon>
        <taxon>Metazoa</taxon>
        <taxon>Ecdysozoa</taxon>
        <taxon>Arthropoda</taxon>
        <taxon>Chelicerata</taxon>
        <taxon>Arachnida</taxon>
        <taxon>Araneae</taxon>
        <taxon>Araneomorphae</taxon>
        <taxon>Entelegynae</taxon>
        <taxon>Eresoidea</taxon>
        <taxon>Eresidae</taxon>
        <taxon>Stegodyphus</taxon>
    </lineage>
</organism>
<dbReference type="Gene3D" id="1.10.150.80">
    <property type="entry name" value="HRDC domain"/>
    <property type="match status" value="1"/>
</dbReference>
<comment type="subcellular location">
    <subcellularLocation>
        <location evidence="1">Nucleus</location>
    </subcellularLocation>
</comment>
<dbReference type="InterPro" id="IPR044876">
    <property type="entry name" value="HRDC_dom_sf"/>
</dbReference>
<feature type="region of interest" description="Disordered" evidence="10">
    <location>
        <begin position="720"/>
        <end position="812"/>
    </location>
</feature>
<feature type="compositionally biased region" description="Basic residues" evidence="10">
    <location>
        <begin position="720"/>
        <end position="731"/>
    </location>
</feature>
<dbReference type="STRING" id="407821.A0A087UJ98"/>
<protein>
    <recommendedName>
        <fullName evidence="9">Exosome complex component 10 homolog</fullName>
    </recommendedName>
</protein>
<evidence type="ECO:0000256" key="1">
    <source>
        <dbReference type="ARBA" id="ARBA00004123"/>
    </source>
</evidence>
<evidence type="ECO:0000256" key="4">
    <source>
        <dbReference type="ARBA" id="ARBA00022801"/>
    </source>
</evidence>
<dbReference type="GO" id="GO:0005730">
    <property type="term" value="C:nucleolus"/>
    <property type="evidence" value="ECO:0007669"/>
    <property type="project" value="TreeGrafter"/>
</dbReference>
<keyword evidence="5" id="KW-0271">Exosome</keyword>
<dbReference type="OMA" id="NIMRPQM"/>
<dbReference type="OrthoDB" id="2250022at2759"/>
<dbReference type="Pfam" id="PF08066">
    <property type="entry name" value="PMC2NT"/>
    <property type="match status" value="1"/>
</dbReference>
<keyword evidence="3" id="KW-0540">Nuclease</keyword>
<gene>
    <name evidence="12" type="ORF">X975_09704</name>
</gene>
<evidence type="ECO:0000259" key="11">
    <source>
        <dbReference type="PROSITE" id="PS50967"/>
    </source>
</evidence>
<feature type="compositionally biased region" description="Basic and acidic residues" evidence="10">
    <location>
        <begin position="657"/>
        <end position="673"/>
    </location>
</feature>
<dbReference type="Gene3D" id="3.30.420.10">
    <property type="entry name" value="Ribonuclease H-like superfamily/Ribonuclease H"/>
    <property type="match status" value="1"/>
</dbReference>
<dbReference type="GO" id="GO:0071038">
    <property type="term" value="P:TRAMP-dependent tRNA surveillance pathway"/>
    <property type="evidence" value="ECO:0007669"/>
    <property type="project" value="TreeGrafter"/>
</dbReference>
<feature type="compositionally biased region" description="Basic residues" evidence="10">
    <location>
        <begin position="802"/>
        <end position="812"/>
    </location>
</feature>
<reference evidence="12 13" key="1">
    <citation type="submission" date="2013-11" db="EMBL/GenBank/DDBJ databases">
        <title>Genome sequencing of Stegodyphus mimosarum.</title>
        <authorList>
            <person name="Bechsgaard J."/>
        </authorList>
    </citation>
    <scope>NUCLEOTIDE SEQUENCE [LARGE SCALE GENOMIC DNA]</scope>
</reference>
<dbReference type="PANTHER" id="PTHR12124">
    <property type="entry name" value="POLYMYOSITIS/SCLERODERMA AUTOANTIGEN-RELATED"/>
    <property type="match status" value="1"/>
</dbReference>
<dbReference type="SMART" id="SM00474">
    <property type="entry name" value="35EXOc"/>
    <property type="match status" value="1"/>
</dbReference>
<dbReference type="InterPro" id="IPR012588">
    <property type="entry name" value="Exosome-assoc_fac_Rrp6_N"/>
</dbReference>
<dbReference type="GO" id="GO:0071036">
    <property type="term" value="P:nuclear polyadenylation-dependent snoRNA catabolic process"/>
    <property type="evidence" value="ECO:0007669"/>
    <property type="project" value="TreeGrafter"/>
</dbReference>
<dbReference type="GO" id="GO:0000467">
    <property type="term" value="P:exonucleolytic trimming to generate mature 3'-end of 5.8S rRNA from tricistronic rRNA transcript (SSU-rRNA, 5.8S rRNA, LSU-rRNA)"/>
    <property type="evidence" value="ECO:0007669"/>
    <property type="project" value="InterPro"/>
</dbReference>
<dbReference type="InterPro" id="IPR012337">
    <property type="entry name" value="RNaseH-like_sf"/>
</dbReference>
<dbReference type="InterPro" id="IPR002562">
    <property type="entry name" value="3'-5'_exonuclease_dom"/>
</dbReference>
<dbReference type="GO" id="GO:0000175">
    <property type="term" value="F:3'-5'-RNA exonuclease activity"/>
    <property type="evidence" value="ECO:0007669"/>
    <property type="project" value="InterPro"/>
</dbReference>
<dbReference type="GO" id="GO:0071035">
    <property type="term" value="P:nuclear polyadenylation-dependent rRNA catabolic process"/>
    <property type="evidence" value="ECO:0007669"/>
    <property type="project" value="TreeGrafter"/>
</dbReference>
<evidence type="ECO:0000256" key="2">
    <source>
        <dbReference type="ARBA" id="ARBA00022552"/>
    </source>
</evidence>
<evidence type="ECO:0000256" key="7">
    <source>
        <dbReference type="ARBA" id="ARBA00023242"/>
    </source>
</evidence>
<dbReference type="AlphaFoldDB" id="A0A087UJ98"/>
<evidence type="ECO:0000256" key="5">
    <source>
        <dbReference type="ARBA" id="ARBA00022835"/>
    </source>
</evidence>
<dbReference type="GO" id="GO:0071039">
    <property type="term" value="P:nuclear polyadenylation-dependent CUT catabolic process"/>
    <property type="evidence" value="ECO:0007669"/>
    <property type="project" value="TreeGrafter"/>
</dbReference>
<dbReference type="SUPFAM" id="SSF53098">
    <property type="entry name" value="Ribonuclease H-like"/>
    <property type="match status" value="1"/>
</dbReference>
<evidence type="ECO:0000256" key="6">
    <source>
        <dbReference type="ARBA" id="ARBA00022839"/>
    </source>
</evidence>
<evidence type="ECO:0000313" key="12">
    <source>
        <dbReference type="EMBL" id="KFM77437.1"/>
    </source>
</evidence>
<keyword evidence="6" id="KW-0269">Exonuclease</keyword>
<dbReference type="InterPro" id="IPR049559">
    <property type="entry name" value="Rrp6p-like_exo"/>
</dbReference>
<dbReference type="GO" id="GO:0003727">
    <property type="term" value="F:single-stranded RNA binding"/>
    <property type="evidence" value="ECO:0007669"/>
    <property type="project" value="TreeGrafter"/>
</dbReference>
<accession>A0A087UJ98</accession>
<dbReference type="InterPro" id="IPR036397">
    <property type="entry name" value="RNaseH_sf"/>
</dbReference>
<dbReference type="Pfam" id="PF00570">
    <property type="entry name" value="HRDC"/>
    <property type="match status" value="1"/>
</dbReference>
<feature type="non-terminal residue" evidence="12">
    <location>
        <position position="812"/>
    </location>
</feature>
<dbReference type="InterPro" id="IPR045092">
    <property type="entry name" value="Rrp6-like"/>
</dbReference>
<dbReference type="InterPro" id="IPR010997">
    <property type="entry name" value="HRDC-like_sf"/>
</dbReference>
<evidence type="ECO:0000313" key="13">
    <source>
        <dbReference type="Proteomes" id="UP000054359"/>
    </source>
</evidence>
<evidence type="ECO:0000256" key="8">
    <source>
        <dbReference type="ARBA" id="ARBA00043957"/>
    </source>
</evidence>